<accession>A0ABV2CVL0</accession>
<keyword evidence="4" id="KW-1185">Reference proteome</keyword>
<sequence>MNAEDMTADEVQDAAEAHSSFDTAIRHLAFGSASLIVALCAALLLHQLATNLGALRAEAPQPALHHASDRVSRLLGLHPGASRDEDADARPAGGHRRDVRYCLNLPHPDTRHRCTGSPAN</sequence>
<evidence type="ECO:0000256" key="2">
    <source>
        <dbReference type="SAM" id="Phobius"/>
    </source>
</evidence>
<feature type="region of interest" description="Disordered" evidence="1">
    <location>
        <begin position="61"/>
        <end position="99"/>
    </location>
</feature>
<reference evidence="3 4" key="1">
    <citation type="submission" date="2024-07" db="EMBL/GenBank/DDBJ databases">
        <title>Uliginosibacterium paludis KCTC:42655.</title>
        <authorList>
            <person name="Kim M.K."/>
        </authorList>
    </citation>
    <scope>NUCLEOTIDE SEQUENCE [LARGE SCALE GENOMIC DNA]</scope>
    <source>
        <strain evidence="3 4">KCTC 42655</strain>
    </source>
</reference>
<evidence type="ECO:0000256" key="1">
    <source>
        <dbReference type="SAM" id="MobiDB-lite"/>
    </source>
</evidence>
<feature type="transmembrane region" description="Helical" evidence="2">
    <location>
        <begin position="28"/>
        <end position="46"/>
    </location>
</feature>
<comment type="caution">
    <text evidence="3">The sequence shown here is derived from an EMBL/GenBank/DDBJ whole genome shotgun (WGS) entry which is preliminary data.</text>
</comment>
<evidence type="ECO:0000313" key="3">
    <source>
        <dbReference type="EMBL" id="MET1491953.1"/>
    </source>
</evidence>
<name>A0ABV2CVL0_9RHOO</name>
<dbReference type="EMBL" id="JBEWLZ010000018">
    <property type="protein sequence ID" value="MET1491953.1"/>
    <property type="molecule type" value="Genomic_DNA"/>
</dbReference>
<dbReference type="Proteomes" id="UP001548590">
    <property type="component" value="Unassembled WGS sequence"/>
</dbReference>
<keyword evidence="2" id="KW-1133">Transmembrane helix</keyword>
<proteinExistence type="predicted"/>
<keyword evidence="2" id="KW-0472">Membrane</keyword>
<organism evidence="3 4">
    <name type="scientific">Uliginosibacterium paludis</name>
    <dbReference type="NCBI Taxonomy" id="1615952"/>
    <lineage>
        <taxon>Bacteria</taxon>
        <taxon>Pseudomonadati</taxon>
        <taxon>Pseudomonadota</taxon>
        <taxon>Betaproteobacteria</taxon>
        <taxon>Rhodocyclales</taxon>
        <taxon>Zoogloeaceae</taxon>
        <taxon>Uliginosibacterium</taxon>
    </lineage>
</organism>
<keyword evidence="2" id="KW-0812">Transmembrane</keyword>
<evidence type="ECO:0000313" key="4">
    <source>
        <dbReference type="Proteomes" id="UP001548590"/>
    </source>
</evidence>
<dbReference type="RefSeq" id="WP_345930252.1">
    <property type="nucleotide sequence ID" value="NZ_JBDIVF010000015.1"/>
</dbReference>
<gene>
    <name evidence="3" type="ORF">ABVT11_19090</name>
</gene>
<protein>
    <submittedName>
        <fullName evidence="3">Uncharacterized protein</fullName>
    </submittedName>
</protein>